<sequence length="147" mass="15841" precursor="true">MLILGLIILVAAGVVGTVAVADNRGAGHQIPGGFDAFGRVMHGSSGQLFFWGAVVGAAAMLGLVLLLAGVRRDLQLRAQARRDGVRGARRTRRLSSRRDRDVIADDDLRDEDTRPVPETTREREREHEREVESVSSDGADGDVAVQS</sequence>
<keyword evidence="2" id="KW-0812">Transmembrane</keyword>
<evidence type="ECO:0000313" key="3">
    <source>
        <dbReference type="EMBL" id="ACU75806.1"/>
    </source>
</evidence>
<feature type="region of interest" description="Disordered" evidence="1">
    <location>
        <begin position="81"/>
        <end position="147"/>
    </location>
</feature>
<gene>
    <name evidence="3" type="ordered locus">Caci_6976</name>
</gene>
<evidence type="ECO:0000256" key="1">
    <source>
        <dbReference type="SAM" id="MobiDB-lite"/>
    </source>
</evidence>
<protein>
    <submittedName>
        <fullName evidence="3">Uncharacterized protein</fullName>
    </submittedName>
</protein>
<reference evidence="3 4" key="1">
    <citation type="journal article" date="2009" name="Stand. Genomic Sci.">
        <title>Complete genome sequence of Catenulispora acidiphila type strain (ID 139908).</title>
        <authorList>
            <person name="Copeland A."/>
            <person name="Lapidus A."/>
            <person name="Glavina Del Rio T."/>
            <person name="Nolan M."/>
            <person name="Lucas S."/>
            <person name="Chen F."/>
            <person name="Tice H."/>
            <person name="Cheng J.F."/>
            <person name="Bruce D."/>
            <person name="Goodwin L."/>
            <person name="Pitluck S."/>
            <person name="Mikhailova N."/>
            <person name="Pati A."/>
            <person name="Ivanova N."/>
            <person name="Mavromatis K."/>
            <person name="Chen A."/>
            <person name="Palaniappan K."/>
            <person name="Chain P."/>
            <person name="Land M."/>
            <person name="Hauser L."/>
            <person name="Chang Y.J."/>
            <person name="Jeffries C.D."/>
            <person name="Chertkov O."/>
            <person name="Brettin T."/>
            <person name="Detter J.C."/>
            <person name="Han C."/>
            <person name="Ali Z."/>
            <person name="Tindall B.J."/>
            <person name="Goker M."/>
            <person name="Bristow J."/>
            <person name="Eisen J.A."/>
            <person name="Markowitz V."/>
            <person name="Hugenholtz P."/>
            <person name="Kyrpides N.C."/>
            <person name="Klenk H.P."/>
        </authorList>
    </citation>
    <scope>NUCLEOTIDE SEQUENCE [LARGE SCALE GENOMIC DNA]</scope>
    <source>
        <strain evidence="4">DSM 44928 / JCM 14897 / NBRC 102108 / NRRL B-24433 / ID139908</strain>
    </source>
</reference>
<dbReference type="HOGENOM" id="CLU_140998_1_0_11"/>
<organism evidence="3 4">
    <name type="scientific">Catenulispora acidiphila (strain DSM 44928 / JCM 14897 / NBRC 102108 / NRRL B-24433 / ID139908)</name>
    <dbReference type="NCBI Taxonomy" id="479433"/>
    <lineage>
        <taxon>Bacteria</taxon>
        <taxon>Bacillati</taxon>
        <taxon>Actinomycetota</taxon>
        <taxon>Actinomycetes</taxon>
        <taxon>Catenulisporales</taxon>
        <taxon>Catenulisporaceae</taxon>
        <taxon>Catenulispora</taxon>
    </lineage>
</organism>
<dbReference type="EMBL" id="CP001700">
    <property type="protein sequence ID" value="ACU75806.1"/>
    <property type="molecule type" value="Genomic_DNA"/>
</dbReference>
<dbReference type="KEGG" id="cai:Caci_6976"/>
<evidence type="ECO:0000313" key="4">
    <source>
        <dbReference type="Proteomes" id="UP000000851"/>
    </source>
</evidence>
<keyword evidence="2" id="KW-0472">Membrane</keyword>
<name>C7Q3P1_CATAD</name>
<feature type="transmembrane region" description="Helical" evidence="2">
    <location>
        <begin position="48"/>
        <end position="70"/>
    </location>
</feature>
<proteinExistence type="predicted"/>
<dbReference type="Proteomes" id="UP000000851">
    <property type="component" value="Chromosome"/>
</dbReference>
<dbReference type="eggNOG" id="ENOG50347XM">
    <property type="taxonomic scope" value="Bacteria"/>
</dbReference>
<accession>C7Q3P1</accession>
<keyword evidence="2" id="KW-1133">Transmembrane helix</keyword>
<keyword evidence="4" id="KW-1185">Reference proteome</keyword>
<evidence type="ECO:0000256" key="2">
    <source>
        <dbReference type="SAM" id="Phobius"/>
    </source>
</evidence>
<dbReference type="AlphaFoldDB" id="C7Q3P1"/>
<dbReference type="InParanoid" id="C7Q3P1"/>
<feature type="compositionally biased region" description="Basic and acidic residues" evidence="1">
    <location>
        <begin position="111"/>
        <end position="132"/>
    </location>
</feature>